<dbReference type="GO" id="GO:0030313">
    <property type="term" value="C:cell envelope"/>
    <property type="evidence" value="ECO:0007669"/>
    <property type="project" value="UniProtKB-SubCell"/>
</dbReference>
<comment type="similarity">
    <text evidence="2">Belongs to the bacterial solute-binding protein 2 family.</text>
</comment>
<dbReference type="AlphaFoldDB" id="A0A380NME6"/>
<accession>A0A380NME6</accession>
<dbReference type="InterPro" id="IPR025997">
    <property type="entry name" value="SBP_2_dom"/>
</dbReference>
<evidence type="ECO:0000313" key="5">
    <source>
        <dbReference type="EMBL" id="SUP44688.1"/>
    </source>
</evidence>
<dbReference type="SUPFAM" id="SSF53822">
    <property type="entry name" value="Periplasmic binding protein-like I"/>
    <property type="match status" value="1"/>
</dbReference>
<comment type="subcellular location">
    <subcellularLocation>
        <location evidence="1">Cell envelope</location>
    </subcellularLocation>
</comment>
<dbReference type="Gene3D" id="3.40.50.2300">
    <property type="match status" value="2"/>
</dbReference>
<dbReference type="CDD" id="cd06323">
    <property type="entry name" value="PBP1_ribose_binding"/>
    <property type="match status" value="1"/>
</dbReference>
<organism evidence="5 6">
    <name type="scientific">Veillonella criceti</name>
    <dbReference type="NCBI Taxonomy" id="103891"/>
    <lineage>
        <taxon>Bacteria</taxon>
        <taxon>Bacillati</taxon>
        <taxon>Bacillota</taxon>
        <taxon>Negativicutes</taxon>
        <taxon>Veillonellales</taxon>
        <taxon>Veillonellaceae</taxon>
        <taxon>Veillonella</taxon>
    </lineage>
</organism>
<evidence type="ECO:0000256" key="3">
    <source>
        <dbReference type="ARBA" id="ARBA00022729"/>
    </source>
</evidence>
<dbReference type="NCBIfam" id="NF007936">
    <property type="entry name" value="PRK10653.1"/>
    <property type="match status" value="1"/>
</dbReference>
<name>A0A380NME6_9FIRM</name>
<dbReference type="RefSeq" id="WP_115310865.1">
    <property type="nucleotide sequence ID" value="NZ_UHIO01000001.1"/>
</dbReference>
<dbReference type="Proteomes" id="UP000255367">
    <property type="component" value="Unassembled WGS sequence"/>
</dbReference>
<keyword evidence="6" id="KW-1185">Reference proteome</keyword>
<proteinExistence type="inferred from homology"/>
<keyword evidence="3" id="KW-0732">Signal</keyword>
<dbReference type="GO" id="GO:0030246">
    <property type="term" value="F:carbohydrate binding"/>
    <property type="evidence" value="ECO:0007669"/>
    <property type="project" value="UniProtKB-ARBA"/>
</dbReference>
<dbReference type="OrthoDB" id="9769193at2"/>
<dbReference type="PROSITE" id="PS51257">
    <property type="entry name" value="PROKAR_LIPOPROTEIN"/>
    <property type="match status" value="1"/>
</dbReference>
<feature type="domain" description="Periplasmic binding protein" evidence="4">
    <location>
        <begin position="38"/>
        <end position="288"/>
    </location>
</feature>
<sequence length="303" mass="31308">MKKLLTIIAAMVLVIGLIAGCGSSSSNGGDGDKKQGTIGFSVSTLNNPFFVSLKDGVEKQAKELGLKVKIVDAQNDPAKQANDVADLLESGVSILIVNPVDSAAIATSVEAANAKNIPVITVDRSTDNGKVVAHIASDNVKGGEMAAQLIVDKLGNNAKVAEIEGIPGASATRERGQGFHNVADKSLDVVAKQSADFDRTKGLNVSTNILQANADVKAIFAHNDEMALGAIQAAKSAGKQVFIVGFDGTEDAQKAVQDGTLAATIAQQPELMGKIAVDTAAKVIKGEQVDSKIPVELKVVTKQ</sequence>
<dbReference type="PANTHER" id="PTHR46847">
    <property type="entry name" value="D-ALLOSE-BINDING PERIPLASMIC PROTEIN-RELATED"/>
    <property type="match status" value="1"/>
</dbReference>
<gene>
    <name evidence="5" type="primary">rbsB</name>
    <name evidence="5" type="ORF">NCTC12020_01782</name>
</gene>
<dbReference type="Pfam" id="PF13407">
    <property type="entry name" value="Peripla_BP_4"/>
    <property type="match status" value="1"/>
</dbReference>
<evidence type="ECO:0000259" key="4">
    <source>
        <dbReference type="Pfam" id="PF13407"/>
    </source>
</evidence>
<reference evidence="5 6" key="1">
    <citation type="submission" date="2018-06" db="EMBL/GenBank/DDBJ databases">
        <authorList>
            <consortium name="Pathogen Informatics"/>
            <person name="Doyle S."/>
        </authorList>
    </citation>
    <scope>NUCLEOTIDE SEQUENCE [LARGE SCALE GENOMIC DNA]</scope>
    <source>
        <strain evidence="5 6">NCTC12020</strain>
    </source>
</reference>
<evidence type="ECO:0000256" key="2">
    <source>
        <dbReference type="ARBA" id="ARBA00007639"/>
    </source>
</evidence>
<evidence type="ECO:0000313" key="6">
    <source>
        <dbReference type="Proteomes" id="UP000255367"/>
    </source>
</evidence>
<dbReference type="EMBL" id="UHIO01000001">
    <property type="protein sequence ID" value="SUP44688.1"/>
    <property type="molecule type" value="Genomic_DNA"/>
</dbReference>
<dbReference type="PANTHER" id="PTHR46847:SF1">
    <property type="entry name" value="D-ALLOSE-BINDING PERIPLASMIC PROTEIN-RELATED"/>
    <property type="match status" value="1"/>
</dbReference>
<dbReference type="InterPro" id="IPR028082">
    <property type="entry name" value="Peripla_BP_I"/>
</dbReference>
<evidence type="ECO:0000256" key="1">
    <source>
        <dbReference type="ARBA" id="ARBA00004196"/>
    </source>
</evidence>
<protein>
    <submittedName>
        <fullName evidence="5">D-ribose-binding periplasmic protein</fullName>
    </submittedName>
</protein>